<dbReference type="AlphaFoldDB" id="A0A0R3TZQ6"/>
<feature type="domain" description="5'-3' exoribonuclease 1 SH3-like" evidence="2">
    <location>
        <begin position="36"/>
        <end position="101"/>
    </location>
</feature>
<feature type="compositionally biased region" description="Polar residues" evidence="1">
    <location>
        <begin position="181"/>
        <end position="205"/>
    </location>
</feature>
<dbReference type="OrthoDB" id="6288208at2759"/>
<name>A0A0R3TZQ6_RODNA</name>
<dbReference type="InterPro" id="IPR041385">
    <property type="entry name" value="SH3_12"/>
</dbReference>
<feature type="region of interest" description="Disordered" evidence="1">
    <location>
        <begin position="171"/>
        <end position="228"/>
    </location>
</feature>
<accession>A0A0R3TZQ6</accession>
<protein>
    <submittedName>
        <fullName evidence="5">SH3_12 domain-containing protein</fullName>
    </submittedName>
</protein>
<evidence type="ECO:0000259" key="2">
    <source>
        <dbReference type="Pfam" id="PF18129"/>
    </source>
</evidence>
<proteinExistence type="predicted"/>
<reference evidence="5" key="1">
    <citation type="submission" date="2017-02" db="UniProtKB">
        <authorList>
            <consortium name="WormBaseParasite"/>
        </authorList>
    </citation>
    <scope>IDENTIFICATION</scope>
</reference>
<evidence type="ECO:0000256" key="1">
    <source>
        <dbReference type="SAM" id="MobiDB-lite"/>
    </source>
</evidence>
<reference evidence="3 4" key="2">
    <citation type="submission" date="2018-11" db="EMBL/GenBank/DDBJ databases">
        <authorList>
            <consortium name="Pathogen Informatics"/>
        </authorList>
    </citation>
    <scope>NUCLEOTIDE SEQUENCE [LARGE SCALE GENOMIC DNA]</scope>
</reference>
<evidence type="ECO:0000313" key="3">
    <source>
        <dbReference type="EMBL" id="VDO15587.1"/>
    </source>
</evidence>
<dbReference type="EMBL" id="UZAE01015284">
    <property type="protein sequence ID" value="VDO15587.1"/>
    <property type="molecule type" value="Genomic_DNA"/>
</dbReference>
<evidence type="ECO:0000313" key="5">
    <source>
        <dbReference type="WBParaSite" id="HNAJ_0001335501-mRNA-1"/>
    </source>
</evidence>
<dbReference type="Proteomes" id="UP000278807">
    <property type="component" value="Unassembled WGS sequence"/>
</dbReference>
<evidence type="ECO:0000313" key="4">
    <source>
        <dbReference type="Proteomes" id="UP000278807"/>
    </source>
</evidence>
<dbReference type="InterPro" id="IPR047008">
    <property type="entry name" value="XRN1_SH3_sf"/>
</dbReference>
<organism evidence="5">
    <name type="scientific">Rodentolepis nana</name>
    <name type="common">Dwarf tapeworm</name>
    <name type="synonym">Hymenolepis nana</name>
    <dbReference type="NCBI Taxonomy" id="102285"/>
    <lineage>
        <taxon>Eukaryota</taxon>
        <taxon>Metazoa</taxon>
        <taxon>Spiralia</taxon>
        <taxon>Lophotrochozoa</taxon>
        <taxon>Platyhelminthes</taxon>
        <taxon>Cestoda</taxon>
        <taxon>Eucestoda</taxon>
        <taxon>Cyclophyllidea</taxon>
        <taxon>Hymenolepididae</taxon>
        <taxon>Rodentolepis</taxon>
    </lineage>
</organism>
<keyword evidence="4" id="KW-1185">Reference proteome</keyword>
<dbReference type="WBParaSite" id="HNAJ_0001335501-mRNA-1">
    <property type="protein sequence ID" value="HNAJ_0001335501-mRNA-1"/>
    <property type="gene ID" value="HNAJ_0001335501"/>
</dbReference>
<dbReference type="Gene3D" id="2.30.30.750">
    <property type="match status" value="1"/>
</dbReference>
<gene>
    <name evidence="3" type="ORF">HNAJ_LOCUS13329</name>
</gene>
<dbReference type="Pfam" id="PF18129">
    <property type="entry name" value="SH3_12"/>
    <property type="match status" value="1"/>
</dbReference>
<feature type="region of interest" description="Disordered" evidence="1">
    <location>
        <begin position="120"/>
        <end position="156"/>
    </location>
</feature>
<sequence length="228" mass="25226">MLNEHYNECELLPEGGRIVPKAYQTWLKTSNKTLEEFKMLDRIVYVGPRYDIFGFGGFVVGIYPILGEETIEVMFDLTFDGAVSTRGSSPRCMVVPAAHLLHYPYSGSKAKSNVITANKSSKMEKPNYENGASSSQHPASFDKQKEKSAPTAIPPAKGYVSAVNSIINEKAKQAEKLPTRKQPSPLKQNAPSTEPQHPDANTTRNAFIPSQVRRLKAGKTRIVNSIQE</sequence>